<dbReference type="Proteomes" id="UP001201449">
    <property type="component" value="Unassembled WGS sequence"/>
</dbReference>
<evidence type="ECO:0000313" key="1">
    <source>
        <dbReference type="EMBL" id="MCF1753185.1"/>
    </source>
</evidence>
<sequence>MRCSETDDGRLEWSVRHRPWERNSPIAKGNFTSVSGSTTVGQRKVVCADTDHGD</sequence>
<accession>A0ABS9C0U3</accession>
<organism evidence="1 2">
    <name type="scientific">Mariniradius sediminis</name>
    <dbReference type="NCBI Taxonomy" id="2909237"/>
    <lineage>
        <taxon>Bacteria</taxon>
        <taxon>Pseudomonadati</taxon>
        <taxon>Bacteroidota</taxon>
        <taxon>Cytophagia</taxon>
        <taxon>Cytophagales</taxon>
        <taxon>Cyclobacteriaceae</taxon>
        <taxon>Mariniradius</taxon>
    </lineage>
</organism>
<comment type="caution">
    <text evidence="1">The sequence shown here is derived from an EMBL/GenBank/DDBJ whole genome shotgun (WGS) entry which is preliminary data.</text>
</comment>
<reference evidence="1 2" key="1">
    <citation type="submission" date="2022-01" db="EMBL/GenBank/DDBJ databases">
        <title>Mariniradius saccharolyticus sp. nov., isolated from sediment of a river.</title>
        <authorList>
            <person name="Liu H."/>
        </authorList>
    </citation>
    <scope>NUCLEOTIDE SEQUENCE [LARGE SCALE GENOMIC DNA]</scope>
    <source>
        <strain evidence="1 2">RY-2</strain>
    </source>
</reference>
<gene>
    <name evidence="1" type="ORF">L0U89_19145</name>
</gene>
<evidence type="ECO:0000313" key="2">
    <source>
        <dbReference type="Proteomes" id="UP001201449"/>
    </source>
</evidence>
<keyword evidence="2" id="KW-1185">Reference proteome</keyword>
<dbReference type="RefSeq" id="WP_234862997.1">
    <property type="nucleotide sequence ID" value="NZ_JAKEVZ010000022.1"/>
</dbReference>
<name>A0ABS9C0U3_9BACT</name>
<protein>
    <submittedName>
        <fullName evidence="1">Uncharacterized protein</fullName>
    </submittedName>
</protein>
<proteinExistence type="predicted"/>
<dbReference type="EMBL" id="JAKEVZ010000022">
    <property type="protein sequence ID" value="MCF1753185.1"/>
    <property type="molecule type" value="Genomic_DNA"/>
</dbReference>